<evidence type="ECO:0000313" key="8">
    <source>
        <dbReference type="Proteomes" id="UP000712157"/>
    </source>
</evidence>
<dbReference type="GO" id="GO:0022857">
    <property type="term" value="F:transmembrane transporter activity"/>
    <property type="evidence" value="ECO:0007669"/>
    <property type="project" value="InterPro"/>
</dbReference>
<keyword evidence="3 6" id="KW-0812">Transmembrane</keyword>
<proteinExistence type="predicted"/>
<evidence type="ECO:0000256" key="4">
    <source>
        <dbReference type="ARBA" id="ARBA00022989"/>
    </source>
</evidence>
<keyword evidence="4 6" id="KW-1133">Transmembrane helix</keyword>
<feature type="transmembrane region" description="Helical" evidence="6">
    <location>
        <begin position="111"/>
        <end position="130"/>
    </location>
</feature>
<evidence type="ECO:0000256" key="6">
    <source>
        <dbReference type="SAM" id="Phobius"/>
    </source>
</evidence>
<organism evidence="7 8">
    <name type="scientific">Diplocloster agilis</name>
    <dbReference type="NCBI Taxonomy" id="2850323"/>
    <lineage>
        <taxon>Bacteria</taxon>
        <taxon>Bacillati</taxon>
        <taxon>Bacillota</taxon>
        <taxon>Clostridia</taxon>
        <taxon>Lachnospirales</taxon>
        <taxon>Lachnospiraceae</taxon>
        <taxon>Diplocloster</taxon>
    </lineage>
</organism>
<evidence type="ECO:0000256" key="1">
    <source>
        <dbReference type="ARBA" id="ARBA00004651"/>
    </source>
</evidence>
<evidence type="ECO:0000256" key="2">
    <source>
        <dbReference type="ARBA" id="ARBA00022475"/>
    </source>
</evidence>
<sequence>MTTEFYLLLFLILVLLFLAVFAKGFYDLSNLMNLLNRFNYVLIAAVGMNMIIITSNIDVSAGALVSVLCIIAASLGKQGLPIGVFLPVTMAAGAVLSMINGLFITKLHIPAIVATLATTQLFQGVLPLAVNGSIYDLPATFTWLAYDAKLFGIFPASTVLMLVVIVTGLLFMKYSKFSKKLYAIGNNKNGARLAGVNVDRTIVIAYTIAGALYGITAVIIGTASQRVTTTMANGKEMTFIAAVVLGGTSTAGGSGKLIGTVIGAFILSLVSPAINYLGISPDWSDAIMGGIIILSVVASAVNIKKKRRISAAPGGR</sequence>
<dbReference type="CDD" id="cd06579">
    <property type="entry name" value="TM_PBP1_transp_AraH_like"/>
    <property type="match status" value="1"/>
</dbReference>
<gene>
    <name evidence="7" type="ORF">KTH89_16845</name>
</gene>
<keyword evidence="2" id="KW-1003">Cell membrane</keyword>
<comment type="caution">
    <text evidence="7">The sequence shown here is derived from an EMBL/GenBank/DDBJ whole genome shotgun (WGS) entry which is preliminary data.</text>
</comment>
<accession>A0A949NHG4</accession>
<keyword evidence="5 6" id="KW-0472">Membrane</keyword>
<keyword evidence="8" id="KW-1185">Reference proteome</keyword>
<evidence type="ECO:0000313" key="7">
    <source>
        <dbReference type="EMBL" id="MBU9738213.1"/>
    </source>
</evidence>
<dbReference type="Pfam" id="PF02653">
    <property type="entry name" value="BPD_transp_2"/>
    <property type="match status" value="1"/>
</dbReference>
<evidence type="ECO:0000256" key="3">
    <source>
        <dbReference type="ARBA" id="ARBA00022692"/>
    </source>
</evidence>
<reference evidence="7" key="1">
    <citation type="submission" date="2021-06" db="EMBL/GenBank/DDBJ databases">
        <title>Description of novel taxa of the family Lachnospiraceae.</title>
        <authorList>
            <person name="Chaplin A.V."/>
            <person name="Sokolova S.R."/>
            <person name="Pikina A.P."/>
            <person name="Korzhanova M."/>
            <person name="Belova V."/>
            <person name="Korostin D."/>
            <person name="Efimov B.A."/>
        </authorList>
    </citation>
    <scope>NUCLEOTIDE SEQUENCE</scope>
    <source>
        <strain evidence="7">ASD5720</strain>
    </source>
</reference>
<dbReference type="GO" id="GO:0005886">
    <property type="term" value="C:plasma membrane"/>
    <property type="evidence" value="ECO:0007669"/>
    <property type="project" value="UniProtKB-SubCell"/>
</dbReference>
<feature type="transmembrane region" description="Helical" evidence="6">
    <location>
        <begin position="283"/>
        <end position="303"/>
    </location>
</feature>
<dbReference type="Proteomes" id="UP000712157">
    <property type="component" value="Unassembled WGS sequence"/>
</dbReference>
<dbReference type="InterPro" id="IPR001851">
    <property type="entry name" value="ABC_transp_permease"/>
</dbReference>
<feature type="transmembrane region" description="Helical" evidence="6">
    <location>
        <begin position="82"/>
        <end position="104"/>
    </location>
</feature>
<dbReference type="EMBL" id="JAHQCW010000031">
    <property type="protein sequence ID" value="MBU9738213.1"/>
    <property type="molecule type" value="Genomic_DNA"/>
</dbReference>
<dbReference type="AlphaFoldDB" id="A0A949NHG4"/>
<evidence type="ECO:0000256" key="5">
    <source>
        <dbReference type="ARBA" id="ARBA00023136"/>
    </source>
</evidence>
<comment type="subcellular location">
    <subcellularLocation>
        <location evidence="1">Cell membrane</location>
        <topology evidence="1">Multi-pass membrane protein</topology>
    </subcellularLocation>
</comment>
<protein>
    <submittedName>
        <fullName evidence="7">ABC transporter permease</fullName>
    </submittedName>
</protein>
<dbReference type="PANTHER" id="PTHR32196">
    <property type="entry name" value="ABC TRANSPORTER PERMEASE PROTEIN YPHD-RELATED-RELATED"/>
    <property type="match status" value="1"/>
</dbReference>
<feature type="transmembrane region" description="Helical" evidence="6">
    <location>
        <begin position="38"/>
        <end position="54"/>
    </location>
</feature>
<name>A0A949NHG4_9FIRM</name>
<feature type="transmembrane region" description="Helical" evidence="6">
    <location>
        <begin position="150"/>
        <end position="172"/>
    </location>
</feature>